<evidence type="ECO:0000313" key="4">
    <source>
        <dbReference type="Proteomes" id="UP001165381"/>
    </source>
</evidence>
<sequence>MKSTKLCVLLLALGFTLNSCSIDTIRVNADDAITYKKVNIKEYDAIEIANGFNAYVTFSDTEESIEVEANANLHKYIIATKKGNKLIVKVKNNINIRGQETLNVYIKTKSISNFSIAADSNIYLQNTLVTETAKIRIAADSYFSGKVEVSDLELTAAADARADLYGHANYLYADLSADAKLSDYELEVQDLKIRMSADCNARLTVTNTIDINAIADCTLRYKGDAAIVYKNLKADSKIIKVD</sequence>
<feature type="domain" description="Putative auto-transporter adhesin head GIN" evidence="2">
    <location>
        <begin position="42"/>
        <end position="225"/>
    </location>
</feature>
<accession>A0ABT0QDN5</accession>
<name>A0ABT0QDN5_9FLAO</name>
<feature type="signal peptide" evidence="1">
    <location>
        <begin position="1"/>
        <end position="21"/>
    </location>
</feature>
<keyword evidence="1" id="KW-0732">Signal</keyword>
<dbReference type="Proteomes" id="UP001165381">
    <property type="component" value="Unassembled WGS sequence"/>
</dbReference>
<dbReference type="EMBL" id="JAMFLZ010000003">
    <property type="protein sequence ID" value="MCL6295097.1"/>
    <property type="molecule type" value="Genomic_DNA"/>
</dbReference>
<comment type="caution">
    <text evidence="3">The sequence shown here is derived from an EMBL/GenBank/DDBJ whole genome shotgun (WGS) entry which is preliminary data.</text>
</comment>
<organism evidence="3 4">
    <name type="scientific">Jejuia spongiicola</name>
    <dbReference type="NCBI Taxonomy" id="2942207"/>
    <lineage>
        <taxon>Bacteria</taxon>
        <taxon>Pseudomonadati</taxon>
        <taxon>Bacteroidota</taxon>
        <taxon>Flavobacteriia</taxon>
        <taxon>Flavobacteriales</taxon>
        <taxon>Flavobacteriaceae</taxon>
        <taxon>Jejuia</taxon>
    </lineage>
</organism>
<evidence type="ECO:0000313" key="3">
    <source>
        <dbReference type="EMBL" id="MCL6295097.1"/>
    </source>
</evidence>
<dbReference type="InterPro" id="IPR021255">
    <property type="entry name" value="DUF2807"/>
</dbReference>
<protein>
    <submittedName>
        <fullName evidence="3">DUF2807 domain-containing protein</fullName>
    </submittedName>
</protein>
<feature type="chain" id="PRO_5047489695" evidence="1">
    <location>
        <begin position="22"/>
        <end position="242"/>
    </location>
</feature>
<gene>
    <name evidence="3" type="ORF">M3P09_08835</name>
</gene>
<evidence type="ECO:0000259" key="2">
    <source>
        <dbReference type="Pfam" id="PF10988"/>
    </source>
</evidence>
<dbReference type="Gene3D" id="2.160.20.120">
    <property type="match status" value="1"/>
</dbReference>
<dbReference type="RefSeq" id="WP_249972845.1">
    <property type="nucleotide sequence ID" value="NZ_JAMFLZ010000003.1"/>
</dbReference>
<evidence type="ECO:0000256" key="1">
    <source>
        <dbReference type="SAM" id="SignalP"/>
    </source>
</evidence>
<dbReference type="Pfam" id="PF10988">
    <property type="entry name" value="DUF2807"/>
    <property type="match status" value="1"/>
</dbReference>
<reference evidence="3" key="1">
    <citation type="submission" date="2022-05" db="EMBL/GenBank/DDBJ databases">
        <authorList>
            <person name="Park J.-S."/>
        </authorList>
    </citation>
    <scope>NUCLEOTIDE SEQUENCE</scope>
    <source>
        <strain evidence="3">2012CJ34-3</strain>
    </source>
</reference>
<keyword evidence="4" id="KW-1185">Reference proteome</keyword>
<proteinExistence type="predicted"/>